<keyword evidence="4" id="KW-1185">Reference proteome</keyword>
<name>A0A139IDX5_9PEZI</name>
<feature type="compositionally biased region" description="Polar residues" evidence="1">
    <location>
        <begin position="473"/>
        <end position="482"/>
    </location>
</feature>
<feature type="region of interest" description="Disordered" evidence="1">
    <location>
        <begin position="251"/>
        <end position="310"/>
    </location>
</feature>
<dbReference type="GO" id="GO:0031267">
    <property type="term" value="F:small GTPase binding"/>
    <property type="evidence" value="ECO:0007669"/>
    <property type="project" value="InterPro"/>
</dbReference>
<evidence type="ECO:0000256" key="1">
    <source>
        <dbReference type="SAM" id="MobiDB-lite"/>
    </source>
</evidence>
<proteinExistence type="predicted"/>
<feature type="region of interest" description="Disordered" evidence="1">
    <location>
        <begin position="325"/>
        <end position="487"/>
    </location>
</feature>
<feature type="compositionally biased region" description="Basic and acidic residues" evidence="1">
    <location>
        <begin position="445"/>
        <end position="456"/>
    </location>
</feature>
<dbReference type="Pfam" id="PF06371">
    <property type="entry name" value="Drf_GBD"/>
    <property type="match status" value="1"/>
</dbReference>
<dbReference type="AlphaFoldDB" id="A0A139IDX5"/>
<reference evidence="3 4" key="1">
    <citation type="submission" date="2015-07" db="EMBL/GenBank/DDBJ databases">
        <title>Comparative genomics of the Sigatoka disease complex on banana suggests a link between parallel evolutionary changes in Pseudocercospora fijiensis and Pseudocercospora eumusae and increased virulence on the banana host.</title>
        <authorList>
            <person name="Chang T.-C."/>
            <person name="Salvucci A."/>
            <person name="Crous P.W."/>
            <person name="Stergiopoulos I."/>
        </authorList>
    </citation>
    <scope>NUCLEOTIDE SEQUENCE [LARGE SCALE GENOMIC DNA]</scope>
    <source>
        <strain evidence="3 4">CBS 116634</strain>
    </source>
</reference>
<feature type="compositionally biased region" description="Polar residues" evidence="1">
    <location>
        <begin position="50"/>
        <end position="65"/>
    </location>
</feature>
<dbReference type="SMART" id="SM01140">
    <property type="entry name" value="Drf_GBD"/>
    <property type="match status" value="1"/>
</dbReference>
<evidence type="ECO:0000313" key="4">
    <source>
        <dbReference type="Proteomes" id="UP000073492"/>
    </source>
</evidence>
<feature type="compositionally biased region" description="Basic and acidic residues" evidence="1">
    <location>
        <begin position="413"/>
        <end position="429"/>
    </location>
</feature>
<feature type="compositionally biased region" description="Low complexity" evidence="1">
    <location>
        <begin position="1"/>
        <end position="10"/>
    </location>
</feature>
<organism evidence="3 4">
    <name type="scientific">Pseudocercospora musae</name>
    <dbReference type="NCBI Taxonomy" id="113226"/>
    <lineage>
        <taxon>Eukaryota</taxon>
        <taxon>Fungi</taxon>
        <taxon>Dikarya</taxon>
        <taxon>Ascomycota</taxon>
        <taxon>Pezizomycotina</taxon>
        <taxon>Dothideomycetes</taxon>
        <taxon>Dothideomycetidae</taxon>
        <taxon>Mycosphaerellales</taxon>
        <taxon>Mycosphaerellaceae</taxon>
        <taxon>Pseudocercospora</taxon>
    </lineage>
</organism>
<gene>
    <name evidence="3" type="ORF">AC579_4050</name>
</gene>
<dbReference type="InterPro" id="IPR011989">
    <property type="entry name" value="ARM-like"/>
</dbReference>
<feature type="compositionally biased region" description="Basic and acidic residues" evidence="1">
    <location>
        <begin position="281"/>
        <end position="297"/>
    </location>
</feature>
<dbReference type="Gene3D" id="1.25.10.10">
    <property type="entry name" value="Leucine-rich Repeat Variant"/>
    <property type="match status" value="1"/>
</dbReference>
<dbReference type="EMBL" id="LFZO01000134">
    <property type="protein sequence ID" value="KXT12953.1"/>
    <property type="molecule type" value="Genomic_DNA"/>
</dbReference>
<feature type="compositionally biased region" description="Basic and acidic residues" evidence="1">
    <location>
        <begin position="330"/>
        <end position="351"/>
    </location>
</feature>
<protein>
    <recommendedName>
        <fullName evidence="2">Formin GTPase-binding domain-containing protein</fullName>
    </recommendedName>
</protein>
<feature type="compositionally biased region" description="Basic and acidic residues" evidence="1">
    <location>
        <begin position="135"/>
        <end position="151"/>
    </location>
</feature>
<dbReference type="STRING" id="113226.A0A139IDX5"/>
<feature type="compositionally biased region" description="Polar residues" evidence="1">
    <location>
        <begin position="206"/>
        <end position="218"/>
    </location>
</feature>
<feature type="region of interest" description="Disordered" evidence="1">
    <location>
        <begin position="828"/>
        <end position="887"/>
    </location>
</feature>
<feature type="compositionally biased region" description="Polar residues" evidence="1">
    <location>
        <begin position="386"/>
        <end position="402"/>
    </location>
</feature>
<dbReference type="InterPro" id="IPR010473">
    <property type="entry name" value="GTPase-bd"/>
</dbReference>
<dbReference type="InterPro" id="IPR016024">
    <property type="entry name" value="ARM-type_fold"/>
</dbReference>
<feature type="compositionally biased region" description="Polar residues" evidence="1">
    <location>
        <begin position="174"/>
        <end position="197"/>
    </location>
</feature>
<comment type="caution">
    <text evidence="3">The sequence shown here is derived from an EMBL/GenBank/DDBJ whole genome shotgun (WGS) entry which is preliminary data.</text>
</comment>
<evidence type="ECO:0000313" key="3">
    <source>
        <dbReference type="EMBL" id="KXT12953.1"/>
    </source>
</evidence>
<feature type="region of interest" description="Disordered" evidence="1">
    <location>
        <begin position="1"/>
        <end position="238"/>
    </location>
</feature>
<dbReference type="GO" id="GO:0030036">
    <property type="term" value="P:actin cytoskeleton organization"/>
    <property type="evidence" value="ECO:0007669"/>
    <property type="project" value="InterPro"/>
</dbReference>
<dbReference type="SUPFAM" id="SSF48371">
    <property type="entry name" value="ARM repeat"/>
    <property type="match status" value="1"/>
</dbReference>
<feature type="compositionally biased region" description="Basic and acidic residues" evidence="1">
    <location>
        <begin position="100"/>
        <end position="115"/>
    </location>
</feature>
<accession>A0A139IDX5</accession>
<feature type="domain" description="Formin GTPase-binding" evidence="2">
    <location>
        <begin position="341"/>
        <end position="625"/>
    </location>
</feature>
<dbReference type="Proteomes" id="UP000073492">
    <property type="component" value="Unassembled WGS sequence"/>
</dbReference>
<dbReference type="OrthoDB" id="2155261at2759"/>
<dbReference type="GO" id="GO:0003779">
    <property type="term" value="F:actin binding"/>
    <property type="evidence" value="ECO:0007669"/>
    <property type="project" value="InterPro"/>
</dbReference>
<feature type="compositionally biased region" description="Basic residues" evidence="1">
    <location>
        <begin position="11"/>
        <end position="28"/>
    </location>
</feature>
<feature type="compositionally biased region" description="Basic and acidic residues" evidence="1">
    <location>
        <begin position="253"/>
        <end position="270"/>
    </location>
</feature>
<evidence type="ECO:0000259" key="2">
    <source>
        <dbReference type="SMART" id="SM01140"/>
    </source>
</evidence>
<sequence>MADVKQQQQHQHQHQHQHQQRPGHRRNQSSKSGILRSLVSAKSRPASPEPTITNVRQDSKTTTVPSLPPDTKAAKVLGERQGNVQSPPSSPSRKKGTLGKKSEDGKVKGNKDAAKPVRSKSSTNLSAMFAKMNRSSKDVSKIDSQQKDKENASPMEPNAQPMQRVETPIWAQFASDSGSGSSRLQGRPGSKSSTNLQEEIDRYTPTDYSPSKQRNFNGSFDAPSLRPTLGKSRPQSAYYGNAEGIIGAIGRRVSGDKKSFEGRKSEDSGRRFFQGSNSRVSMERDRILGRDTTDRKASGSSAEHVLGKEKLDVKKRGGRVMAAVAALQGKNKETDKPKEKDEAPLDPKEVDAQFEAVLDSRNIPEPMRQKMRSLTMRVKADFIKQDQGSTKSNSPPGSLSSLEKSKSTNKLTETTKVETKKGDEEDGKSTKRSRTRSRAFTFTRGRKEERGDESQSRSRPNSLVIPDDRPMSNDRTPTTPTVSWGRKNTAPALPADYITYLRKNRDPTKVEVGRLHKLRILLRNETVAWVDAFVSQDGMLEIVGLLNQTMALEWREDHEDQLLHETLLCLKGLCTTERAMLELTKLAQDLFPALLGMLFDEEKKGPAEYSTRTIIVNLLFNYLSTMTKASPTELEERARTILQYLGEPRKPQDAQPVDFVSAMRVARPYKLWSREVSNVTKEVFWIFLHHLNVVSLPKPSSSHSQAAGQDDAERKNVLAATYTTRHFPGSRPPVPAAPYIGGVEWDATTYLTAHLDLLNGLVASIPDAAVRNVLREELRASGFEKVMGNVLRTCKEKFYSGVHDALRAYVAAAHEDGWDTRYVREGPSEEQIADEAMKQQKSPKKSPKKKGDLPPKLDALPTMESPPKLDLGLSMKKRNNDDDGWLG</sequence>